<dbReference type="InterPro" id="IPR023849">
    <property type="entry name" value="TQXA_dom"/>
</dbReference>
<dbReference type="PDBsum" id="2XID"/>
<dbReference type="PDB" id="2XIC">
    <property type="method" value="X-ray"/>
    <property type="resolution" value="2.90 A"/>
    <property type="chains" value="A/B=286-723"/>
</dbReference>
<dbReference type="Pfam" id="PF24547">
    <property type="entry name" value="DUF7601"/>
    <property type="match status" value="1"/>
</dbReference>
<dbReference type="InterPro" id="IPR013552">
    <property type="entry name" value="Thioester_dom"/>
</dbReference>
<dbReference type="PDB" id="2XID">
    <property type="method" value="X-ray"/>
    <property type="resolution" value="2.65 A"/>
    <property type="chains" value="A/B=286-723"/>
</dbReference>
<evidence type="ECO:0000313" key="7">
    <source>
        <dbReference type="EMBL" id="VDC38374.1"/>
    </source>
</evidence>
<dbReference type="EMBL" id="LR031521">
    <property type="protein sequence ID" value="VDC38374.1"/>
    <property type="molecule type" value="Genomic_DNA"/>
</dbReference>
<keyword evidence="6" id="KW-0176">Collagen</keyword>
<organism evidence="6">
    <name type="scientific">Streptococcus pyogenes</name>
    <dbReference type="NCBI Taxonomy" id="1314"/>
    <lineage>
        <taxon>Bacteria</taxon>
        <taxon>Bacillati</taxon>
        <taxon>Bacillota</taxon>
        <taxon>Bacilli</taxon>
        <taxon>Lactobacillales</taxon>
        <taxon>Streptococcaceae</taxon>
        <taxon>Streptococcus</taxon>
    </lineage>
</organism>
<gene>
    <name evidence="6" type="primary">cpa1</name>
    <name evidence="7" type="ORF">SP119_0103</name>
</gene>
<evidence type="ECO:0000313" key="8">
    <source>
        <dbReference type="Proteomes" id="UP000274496"/>
    </source>
</evidence>
<dbReference type="Pfam" id="PF17802">
    <property type="entry name" value="SpaA"/>
    <property type="match status" value="1"/>
</dbReference>
<dbReference type="PDBsum" id="2XIC"/>
<evidence type="ECO:0000313" key="6">
    <source>
        <dbReference type="EMBL" id="BAC20340.1"/>
    </source>
</evidence>
<dbReference type="Gene3D" id="2.30.30.670">
    <property type="entry name" value="Thioester domain"/>
    <property type="match status" value="3"/>
</dbReference>
<evidence type="ECO:0000259" key="3">
    <source>
        <dbReference type="Pfam" id="PF17802"/>
    </source>
</evidence>
<dbReference type="NCBIfam" id="NF012162">
    <property type="entry name" value="surf_Nterm_1"/>
    <property type="match status" value="2"/>
</dbReference>
<dbReference type="Gene3D" id="2.60.40.1140">
    <property type="entry name" value="Collagen-binding surface protein Cna, B-type domain"/>
    <property type="match status" value="1"/>
</dbReference>
<dbReference type="Proteomes" id="UP000274496">
    <property type="component" value="Chromosome"/>
</dbReference>
<dbReference type="InterPro" id="IPR053671">
    <property type="entry name" value="Pilus_tip_adhesin"/>
</dbReference>
<evidence type="ECO:0007829" key="9">
    <source>
        <dbReference type="PDB" id="2XI9"/>
    </source>
</evidence>
<proteinExistence type="evidence at protein level"/>
<dbReference type="SMR" id="Q8GRA2"/>
<dbReference type="InterPro" id="IPR041033">
    <property type="entry name" value="SpaA_PFL_dom_1"/>
</dbReference>
<keyword evidence="1" id="KW-0472">Membrane</keyword>
<feature type="domain" description="Thioester" evidence="2">
    <location>
        <begin position="106"/>
        <end position="205"/>
    </location>
</feature>
<evidence type="ECO:0007829" key="11">
    <source>
        <dbReference type="PDB" id="4BUG"/>
    </source>
</evidence>
<dbReference type="PDB" id="2XI9">
    <property type="method" value="X-ray"/>
    <property type="resolution" value="1.90 A"/>
    <property type="chains" value="A/B=286-723"/>
</dbReference>
<feature type="transmembrane region" description="Helical" evidence="1">
    <location>
        <begin position="729"/>
        <end position="748"/>
    </location>
</feature>
<keyword evidence="1" id="KW-0812">Transmembrane</keyword>
<name>Q8GRA2_STRPY</name>
<feature type="transmembrane region" description="Helical" evidence="1">
    <location>
        <begin position="26"/>
        <end position="47"/>
    </location>
</feature>
<dbReference type="EMBL" id="AB083107">
    <property type="protein sequence ID" value="BAC20340.1"/>
    <property type="molecule type" value="Genomic_DNA"/>
</dbReference>
<evidence type="ECO:0000259" key="2">
    <source>
        <dbReference type="Pfam" id="PF08341"/>
    </source>
</evidence>
<dbReference type="AlphaFoldDB" id="Q8GRA2"/>
<feature type="domain" description="DUF7601" evidence="4">
    <location>
        <begin position="604"/>
        <end position="717"/>
    </location>
</feature>
<dbReference type="InterPro" id="IPR055382">
    <property type="entry name" value="DUF7601"/>
</dbReference>
<reference evidence="5" key="2">
    <citation type="journal article" date="2008" name="J. Infect. Dis.">
        <title>Sequence variation in group A Streptococcus pili and association of pilus backbone types with lancefield T serotypes.</title>
        <authorList>
            <person name="Falugi F."/>
            <person name="Zingaretti C."/>
            <person name="Pinto V."/>
            <person name="Mariani M."/>
            <person name="Amodeo L."/>
            <person name="Manetti A.G."/>
            <person name="Capo S."/>
            <person name="Musser J.M."/>
            <person name="Orefici G."/>
            <person name="Margarit I."/>
            <person name="Telford J.L."/>
            <person name="Grandi G."/>
            <person name="Mora M."/>
        </authorList>
    </citation>
    <scope>NUCLEOTIDE SEQUENCE</scope>
    <source>
        <strain evidence="5">3348</strain>
    </source>
</reference>
<dbReference type="NCBIfam" id="TIGR03934">
    <property type="entry name" value="TQXA_dom"/>
    <property type="match status" value="2"/>
</dbReference>
<reference evidence="11" key="4">
    <citation type="journal article" date="2014" name="Proteins">
        <title>Intramolecular isopeptide but not internal thioester bonds confer proteolytic and significant thermal stability to the S. pyogenes pilus adhesin Spy0125.</title>
        <authorList>
            <person name="Walden M."/>
            <person name="Crow A."/>
            <person name="Nelson M.D."/>
            <person name="Banfield M.J."/>
        </authorList>
    </citation>
    <scope>X-RAY CRYSTALLOGRAPHY (2.80 ANGSTROMS) OF 285-723</scope>
</reference>
<dbReference type="EMBL" id="EU725515">
    <property type="protein sequence ID" value="ACH87879.1"/>
    <property type="molecule type" value="Genomic_DNA"/>
</dbReference>
<reference evidence="9 10" key="3">
    <citation type="journal article" date="2010" name="J. Biol. Chem.">
        <title>A highly unusual thioester bond in a pilus adhesin is required for efficient host cell interaction.</title>
        <authorList>
            <person name="Pointon J.A."/>
            <person name="Smith W.D."/>
            <person name="Saalbach G."/>
            <person name="Crow A."/>
            <person name="Kehoe M.A."/>
            <person name="Banfield M.J."/>
        </authorList>
    </citation>
    <scope>X-RAY CRYSTALLOGRAPHY (1.90 ANGSTROMS) OF 286-723</scope>
</reference>
<keyword evidence="9 10" id="KW-0002">3D-structure</keyword>
<reference evidence="6" key="1">
    <citation type="submission" date="2002-04" db="EMBL/GenBank/DDBJ databases">
        <title>Characterizaition of collagen binding protein (Cpa) of M1-type group A streptococcus.</title>
        <authorList>
            <person name="Miyoshi-Akiyama T."/>
            <person name="Wakisaka N."/>
            <person name="Zhao J."/>
            <person name="Uchiyama T."/>
        </authorList>
    </citation>
    <scope>NUCLEOTIDE SEQUENCE</scope>
    <source>
        <strain evidence="6">291</strain>
    </source>
</reference>
<sequence length="757" mass="85143">MKKTRFPNKLNTLNTQRVLSKNSKRFTVTLVGVFLMIFALVTSMVGAKTVFGLVESSTPNAINPDSSSEYRWYGYESYVRGHPYYKQFRVAHDLRVNLEGSRSYQVYCFNLKKAFPLGSDSSVKKWYKKHDGISTKFEDYAISPRITGDELNQKLRAVMYNGHPQNANGIMEGLEPLNAIRVTQEAVWYYSDNAPISNPDESFKRESESNLVSTSQLSLMRQALKQLIDPNLATKMPKQVPDDFQLSIFESEDKGDKYNKGYQNLLSGGLVPTKPPTPGDPPMPPNQPQTTSVLIRKYAIGDYSKLLEGATLQLTGDNVNSFQARVFSSNDIGERIELSDGTYTLTELNSPAGYSIAEPITFKVEAGKVYTIIDGKQIENPNKEIVEPYSVEAYNDFEEFSVLTTQNYAKFYYAKNKNGSSQVVYCFNADLKSPPDSEDGGKTMTPDFTTGEVKYTHIAGRDLFKYTVKPRDTDPDTFLKHIKKVIEKGYREKGQAIEYSGLTETQLRAATQLAIYYFTDSAELDKDKLKDYHGFGDMNDSTLAVAKILVEYAQDSNPPQLTDLDFFIPNNNKYQSLIGTQWHPEDLVDIIRMEDKKEVIPVTHNLTLRKTVTGLAGDRTKDFHFEIELKNNKQELLSQTVKTDKTNLEFKDGKATINLKHGESLTLQGLPEGYSYLVKETDSEGYKVKVNSQEVANATVSKTGITSDETLAFENNKEPVVPTGVDQKINGYLALIVIAGISLGIWGIHTIRIRKHD</sequence>
<feature type="domain" description="Thioester" evidence="2">
    <location>
        <begin position="423"/>
        <end position="554"/>
    </location>
</feature>
<dbReference type="PATRIC" id="fig|1314.191.peg.105"/>
<dbReference type="PDBsum" id="4BUG"/>
<dbReference type="InterPro" id="IPR013783">
    <property type="entry name" value="Ig-like_fold"/>
</dbReference>
<keyword evidence="1" id="KW-1133">Transmembrane helix</keyword>
<reference evidence="7 8" key="5">
    <citation type="submission" date="2018-10" db="EMBL/GenBank/DDBJ databases">
        <authorList>
            <person name="Rosinski-Chupin I."/>
        </authorList>
    </citation>
    <scope>NUCLEOTIDE SEQUENCE [LARGE SCALE GENOMIC DNA]</scope>
    <source>
        <strain evidence="7 8">S119</strain>
    </source>
</reference>
<feature type="domain" description="SpaA-like prealbumin fold" evidence="3">
    <location>
        <begin position="304"/>
        <end position="370"/>
    </location>
</feature>
<protein>
    <submittedName>
        <fullName evidence="5 7">Ancillary protein 1</fullName>
    </submittedName>
    <submittedName>
        <fullName evidence="6">Collagen binding protein</fullName>
    </submittedName>
</protein>
<accession>Q8GRA2</accession>
<dbReference type="RefSeq" id="WP_015055896.1">
    <property type="nucleotide sequence ID" value="NZ_AP019548.1"/>
</dbReference>
<dbReference type="Gene3D" id="2.60.40.10">
    <property type="entry name" value="Immunoglobulins"/>
    <property type="match status" value="1"/>
</dbReference>
<evidence type="ECO:0000259" key="4">
    <source>
        <dbReference type="Pfam" id="PF24547"/>
    </source>
</evidence>
<dbReference type="NCBIfam" id="NF033396">
    <property type="entry name" value="pilus_ancill_1"/>
    <property type="match status" value="1"/>
</dbReference>
<dbReference type="PDBsum" id="2XI9"/>
<dbReference type="Pfam" id="PF08341">
    <property type="entry name" value="TED"/>
    <property type="match status" value="2"/>
</dbReference>
<evidence type="ECO:0007829" key="10">
    <source>
        <dbReference type="PDB" id="2XIC"/>
    </source>
</evidence>
<evidence type="ECO:0000256" key="1">
    <source>
        <dbReference type="SAM" id="Phobius"/>
    </source>
</evidence>
<evidence type="ECO:0000313" key="5">
    <source>
        <dbReference type="EMBL" id="ACH87879.1"/>
    </source>
</evidence>
<dbReference type="PDB" id="4BUG">
    <property type="method" value="X-ray"/>
    <property type="resolution" value="2.80 A"/>
    <property type="chains" value="A/B=285-723"/>
</dbReference>
<dbReference type="Gene3D" id="1.10.150.480">
    <property type="match status" value="1"/>
</dbReference>